<dbReference type="EMBL" id="LWBO01000001">
    <property type="protein sequence ID" value="OQP55118.1"/>
    <property type="molecule type" value="Genomic_DNA"/>
</dbReference>
<feature type="chain" id="PRO_5045854699" description="Outer membrane efflux protein" evidence="8">
    <location>
        <begin position="33"/>
        <end position="453"/>
    </location>
</feature>
<comment type="similarity">
    <text evidence="2">Belongs to the outer membrane factor (OMF) (TC 1.B.17) family.</text>
</comment>
<keyword evidence="8" id="KW-0732">Signal</keyword>
<evidence type="ECO:0000256" key="3">
    <source>
        <dbReference type="ARBA" id="ARBA00022448"/>
    </source>
</evidence>
<gene>
    <name evidence="9" type="ORF">A4D02_02020</name>
</gene>
<feature type="signal peptide" evidence="8">
    <location>
        <begin position="1"/>
        <end position="32"/>
    </location>
</feature>
<dbReference type="Proteomes" id="UP000192277">
    <property type="component" value="Unassembled WGS sequence"/>
</dbReference>
<evidence type="ECO:0000256" key="4">
    <source>
        <dbReference type="ARBA" id="ARBA00022452"/>
    </source>
</evidence>
<evidence type="ECO:0000256" key="5">
    <source>
        <dbReference type="ARBA" id="ARBA00022692"/>
    </source>
</evidence>
<dbReference type="Pfam" id="PF02321">
    <property type="entry name" value="OEP"/>
    <property type="match status" value="2"/>
</dbReference>
<evidence type="ECO:0000256" key="6">
    <source>
        <dbReference type="ARBA" id="ARBA00023136"/>
    </source>
</evidence>
<keyword evidence="4" id="KW-1134">Transmembrane beta strand</keyword>
<evidence type="ECO:0000313" key="9">
    <source>
        <dbReference type="EMBL" id="OQP55118.1"/>
    </source>
</evidence>
<dbReference type="PANTHER" id="PTHR30026">
    <property type="entry name" value="OUTER MEMBRANE PROTEIN TOLC"/>
    <property type="match status" value="1"/>
</dbReference>
<protein>
    <recommendedName>
        <fullName evidence="11">Outer membrane efflux protein</fullName>
    </recommendedName>
</protein>
<dbReference type="Gene3D" id="1.20.1600.10">
    <property type="entry name" value="Outer membrane efflux proteins (OEP)"/>
    <property type="match status" value="1"/>
</dbReference>
<reference evidence="9 10" key="1">
    <citation type="submission" date="2016-04" db="EMBL/GenBank/DDBJ databases">
        <authorList>
            <person name="Chen L."/>
            <person name="Zhuang W."/>
            <person name="Wang G."/>
        </authorList>
    </citation>
    <scope>NUCLEOTIDE SEQUENCE [LARGE SCALE GENOMIC DNA]</scope>
    <source>
        <strain evidence="10">GR20</strain>
    </source>
</reference>
<comment type="subcellular location">
    <subcellularLocation>
        <location evidence="1">Cell outer membrane</location>
    </subcellularLocation>
</comment>
<dbReference type="InterPro" id="IPR051906">
    <property type="entry name" value="TolC-like"/>
</dbReference>
<keyword evidence="10" id="KW-1185">Reference proteome</keyword>
<sequence>MKNNIYNIERMNFTKQIVSGLALLLTIISAQAQTRTIGLEEAVNMGVANSKQLKLDQNKIAQAVSQLEQAKDETMPTVKASAAYNHALMLQRSFALPSDGGGDPKSMKFPFDNTLYQGTLSINEPIFAQGRFRYAKESANILIQSSKLDSDKDKDEIVYNIIGAYINFYKVQQNLKIVAQNMEDVDQKLTEIKKFESQGLATKNDVLRFQLEKSNIQIQQVELEHTLKVVNYNLDILLGLPENTMVQVQDVVYKLDMTEGADVYMKQALQDRKEFGSLNYQDKLADINIKKIRDEKLPTLGVGGSLYYINPSKALIPKGATYLAPFVVGINASWDITGFFKNKNKATEASLQKQEVTATRDVLTDQVKMDVNKSYTQYHQTLEKIKLLNDAVVQATENERITESKFKNNLVTTTDRIEAQTLLYQSRLNLELAKADATAAYYTLLKTTGHIQP</sequence>
<comment type="caution">
    <text evidence="9">The sequence shown here is derived from an EMBL/GenBank/DDBJ whole genome shotgun (WGS) entry which is preliminary data.</text>
</comment>
<evidence type="ECO:0008006" key="11">
    <source>
        <dbReference type="Google" id="ProtNLM"/>
    </source>
</evidence>
<evidence type="ECO:0000256" key="7">
    <source>
        <dbReference type="ARBA" id="ARBA00023237"/>
    </source>
</evidence>
<keyword evidence="6" id="KW-0472">Membrane</keyword>
<keyword evidence="3" id="KW-0813">Transport</keyword>
<dbReference type="RefSeq" id="WP_014222688.1">
    <property type="nucleotide sequence ID" value="NZ_LWBO01000001.1"/>
</dbReference>
<keyword evidence="7" id="KW-0998">Cell outer membrane</keyword>
<evidence type="ECO:0000313" key="10">
    <source>
        <dbReference type="Proteomes" id="UP000192277"/>
    </source>
</evidence>
<dbReference type="PANTHER" id="PTHR30026:SF20">
    <property type="entry name" value="OUTER MEMBRANE PROTEIN TOLC"/>
    <property type="match status" value="1"/>
</dbReference>
<evidence type="ECO:0000256" key="8">
    <source>
        <dbReference type="SAM" id="SignalP"/>
    </source>
</evidence>
<evidence type="ECO:0000256" key="1">
    <source>
        <dbReference type="ARBA" id="ARBA00004442"/>
    </source>
</evidence>
<evidence type="ECO:0000256" key="2">
    <source>
        <dbReference type="ARBA" id="ARBA00007613"/>
    </source>
</evidence>
<name>A0ABX3P4M3_9BACT</name>
<dbReference type="SUPFAM" id="SSF56954">
    <property type="entry name" value="Outer membrane efflux proteins (OEP)"/>
    <property type="match status" value="1"/>
</dbReference>
<keyword evidence="5" id="KW-0812">Transmembrane</keyword>
<dbReference type="InterPro" id="IPR003423">
    <property type="entry name" value="OMP_efflux"/>
</dbReference>
<organism evidence="9 10">
    <name type="scientific">Niastella koreensis</name>
    <dbReference type="NCBI Taxonomy" id="354356"/>
    <lineage>
        <taxon>Bacteria</taxon>
        <taxon>Pseudomonadati</taxon>
        <taxon>Bacteroidota</taxon>
        <taxon>Chitinophagia</taxon>
        <taxon>Chitinophagales</taxon>
        <taxon>Chitinophagaceae</taxon>
        <taxon>Niastella</taxon>
    </lineage>
</organism>
<accession>A0ABX3P4M3</accession>
<proteinExistence type="inferred from homology"/>